<evidence type="ECO:0000313" key="2">
    <source>
        <dbReference type="Proteomes" id="UP000051638"/>
    </source>
</evidence>
<dbReference type="NCBIfam" id="NF033819">
    <property type="entry name" value="IS66_TnpB"/>
    <property type="match status" value="1"/>
</dbReference>
<dbReference type="STRING" id="1423796.FC24_GL001936"/>
<sequence length="115" mass="13249">MIIDTSKIEQIYLVCGKTDLRKGIDGLAGIVQEQYDLDPYSQALYLFCGTRKDRFKALYWDGDGFLLLYKRLENGHLQWPTNQLAIRRLDPRQLVRLLSGWALDSTVHKVCPPGH</sequence>
<evidence type="ECO:0000313" key="1">
    <source>
        <dbReference type="EMBL" id="KRM95991.1"/>
    </source>
</evidence>
<dbReference type="PANTHER" id="PTHR36455:SF1">
    <property type="entry name" value="BLR8292 PROTEIN"/>
    <property type="match status" value="1"/>
</dbReference>
<proteinExistence type="predicted"/>
<dbReference type="EMBL" id="AYYI01000060">
    <property type="protein sequence ID" value="KRM95991.1"/>
    <property type="molecule type" value="Genomic_DNA"/>
</dbReference>
<dbReference type="OrthoDB" id="4956084at2"/>
<dbReference type="RefSeq" id="WP_003646556.1">
    <property type="nucleotide sequence ID" value="NZ_AYYI01000060.1"/>
</dbReference>
<dbReference type="Proteomes" id="UP000051638">
    <property type="component" value="Unassembled WGS sequence"/>
</dbReference>
<organism evidence="1 2">
    <name type="scientific">Loigolactobacillus rennini DSM 20253</name>
    <dbReference type="NCBI Taxonomy" id="1423796"/>
    <lineage>
        <taxon>Bacteria</taxon>
        <taxon>Bacillati</taxon>
        <taxon>Bacillota</taxon>
        <taxon>Bacilli</taxon>
        <taxon>Lactobacillales</taxon>
        <taxon>Lactobacillaceae</taxon>
        <taxon>Loigolactobacillus</taxon>
    </lineage>
</organism>
<dbReference type="Pfam" id="PF05717">
    <property type="entry name" value="TnpB_IS66"/>
    <property type="match status" value="1"/>
</dbReference>
<keyword evidence="2" id="KW-1185">Reference proteome</keyword>
<dbReference type="PANTHER" id="PTHR36455">
    <property type="match status" value="1"/>
</dbReference>
<dbReference type="InterPro" id="IPR008878">
    <property type="entry name" value="Transposase_IS66_Orf2"/>
</dbReference>
<dbReference type="AlphaFoldDB" id="A0A0R2CWE6"/>
<name>A0A0R2CWE6_9LACO</name>
<dbReference type="PATRIC" id="fig|1423796.3.peg.1965"/>
<gene>
    <name evidence="1" type="ORF">FC24_GL001936</name>
</gene>
<comment type="caution">
    <text evidence="1">The sequence shown here is derived from an EMBL/GenBank/DDBJ whole genome shotgun (WGS) entry which is preliminary data.</text>
</comment>
<reference evidence="1 2" key="1">
    <citation type="journal article" date="2015" name="Genome Announc.">
        <title>Expanding the biotechnology potential of lactobacilli through comparative genomics of 213 strains and associated genera.</title>
        <authorList>
            <person name="Sun Z."/>
            <person name="Harris H.M."/>
            <person name="McCann A."/>
            <person name="Guo C."/>
            <person name="Argimon S."/>
            <person name="Zhang W."/>
            <person name="Yang X."/>
            <person name="Jeffery I.B."/>
            <person name="Cooney J.C."/>
            <person name="Kagawa T.F."/>
            <person name="Liu W."/>
            <person name="Song Y."/>
            <person name="Salvetti E."/>
            <person name="Wrobel A."/>
            <person name="Rasinkangas P."/>
            <person name="Parkhill J."/>
            <person name="Rea M.C."/>
            <person name="O'Sullivan O."/>
            <person name="Ritari J."/>
            <person name="Douillard F.P."/>
            <person name="Paul Ross R."/>
            <person name="Yang R."/>
            <person name="Briner A.E."/>
            <person name="Felis G.E."/>
            <person name="de Vos W.M."/>
            <person name="Barrangou R."/>
            <person name="Klaenhammer T.R."/>
            <person name="Caufield P.W."/>
            <person name="Cui Y."/>
            <person name="Zhang H."/>
            <person name="O'Toole P.W."/>
        </authorList>
    </citation>
    <scope>NUCLEOTIDE SEQUENCE [LARGE SCALE GENOMIC DNA]</scope>
    <source>
        <strain evidence="1 2">DSM 20253</strain>
    </source>
</reference>
<protein>
    <submittedName>
        <fullName evidence="1">Transposase ORF A</fullName>
    </submittedName>
</protein>
<accession>A0A0R2CWE6</accession>